<evidence type="ECO:0000313" key="2">
    <source>
        <dbReference type="Proteomes" id="UP000056322"/>
    </source>
</evidence>
<dbReference type="EMBL" id="LN794158">
    <property type="protein sequence ID" value="CEN56542.1"/>
    <property type="molecule type" value="Genomic_DNA"/>
</dbReference>
<name>A0A0B7IW47_9PROT</name>
<gene>
    <name evidence="1" type="ORF">BN1209_1505</name>
</gene>
<protein>
    <recommendedName>
        <fullName evidence="3">DUF721 domain-containing protein</fullName>
    </recommendedName>
</protein>
<dbReference type="STRING" id="1581680.BN1209_1505"/>
<dbReference type="KEGG" id="mbac:BN1209_1505"/>
<organism evidence="1 2">
    <name type="scientific">Candidatus Methylopumilus turicensis</name>
    <dbReference type="NCBI Taxonomy" id="1581680"/>
    <lineage>
        <taxon>Bacteria</taxon>
        <taxon>Pseudomonadati</taxon>
        <taxon>Pseudomonadota</taxon>
        <taxon>Betaproteobacteria</taxon>
        <taxon>Nitrosomonadales</taxon>
        <taxon>Methylophilaceae</taxon>
        <taxon>Candidatus Methylopumilus</taxon>
    </lineage>
</organism>
<dbReference type="InterPro" id="IPR007922">
    <property type="entry name" value="DciA-like"/>
</dbReference>
<evidence type="ECO:0008006" key="3">
    <source>
        <dbReference type="Google" id="ProtNLM"/>
    </source>
</evidence>
<reference evidence="2" key="1">
    <citation type="submission" date="2014-12" db="EMBL/GenBank/DDBJ databases">
        <authorList>
            <person name="Salcher M.M."/>
        </authorList>
    </citation>
    <scope>NUCLEOTIDE SEQUENCE [LARGE SCALE GENOMIC DNA]</scope>
    <source>
        <strain evidence="2">MMS-10A-171</strain>
    </source>
</reference>
<evidence type="ECO:0000313" key="1">
    <source>
        <dbReference type="EMBL" id="CEN56542.1"/>
    </source>
</evidence>
<sequence length="122" mass="13478">MAEKAKDLTSIQKIWNEIVPTQLKPYSQAGNIEHKRLTVHVENGAIAAKIKLLLPSLITKLQKQGVEVTSIRVQVDVQSKQDKAVKPSRHISENASTSLQSLAKQLEGSELGDVLTRLSKRT</sequence>
<proteinExistence type="predicted"/>
<keyword evidence="2" id="KW-1185">Reference proteome</keyword>
<dbReference type="Proteomes" id="UP000056322">
    <property type="component" value="Chromosome 1"/>
</dbReference>
<dbReference type="AlphaFoldDB" id="A0A0B7IW47"/>
<accession>A0A0B7IW47</accession>
<dbReference type="HOGENOM" id="CLU_114851_2_1_4"/>
<dbReference type="Pfam" id="PF05258">
    <property type="entry name" value="DciA"/>
    <property type="match status" value="1"/>
</dbReference>